<evidence type="ECO:0000313" key="1">
    <source>
        <dbReference type="EnsemblPlants" id="KQL16286"/>
    </source>
</evidence>
<reference evidence="2" key="1">
    <citation type="journal article" date="2012" name="Nat. Biotechnol.">
        <title>Reference genome sequence of the model plant Setaria.</title>
        <authorList>
            <person name="Bennetzen J.L."/>
            <person name="Schmutz J."/>
            <person name="Wang H."/>
            <person name="Percifield R."/>
            <person name="Hawkins J."/>
            <person name="Pontaroli A.C."/>
            <person name="Estep M."/>
            <person name="Feng L."/>
            <person name="Vaughn J.N."/>
            <person name="Grimwood J."/>
            <person name="Jenkins J."/>
            <person name="Barry K."/>
            <person name="Lindquist E."/>
            <person name="Hellsten U."/>
            <person name="Deshpande S."/>
            <person name="Wang X."/>
            <person name="Wu X."/>
            <person name="Mitros T."/>
            <person name="Triplett J."/>
            <person name="Yang X."/>
            <person name="Ye C.Y."/>
            <person name="Mauro-Herrera M."/>
            <person name="Wang L."/>
            <person name="Li P."/>
            <person name="Sharma M."/>
            <person name="Sharma R."/>
            <person name="Ronald P.C."/>
            <person name="Panaud O."/>
            <person name="Kellogg E.A."/>
            <person name="Brutnell T.P."/>
            <person name="Doust A.N."/>
            <person name="Tuskan G.A."/>
            <person name="Rokhsar D."/>
            <person name="Devos K.M."/>
        </authorList>
    </citation>
    <scope>NUCLEOTIDE SEQUENCE [LARGE SCALE GENOMIC DNA]</scope>
    <source>
        <strain evidence="2">cv. Yugu1</strain>
    </source>
</reference>
<dbReference type="HOGENOM" id="CLU_2473234_0_0_1"/>
<reference evidence="1" key="2">
    <citation type="submission" date="2018-08" db="UniProtKB">
        <authorList>
            <consortium name="EnsemblPlants"/>
        </authorList>
    </citation>
    <scope>IDENTIFICATION</scope>
    <source>
        <strain evidence="1">Yugu1</strain>
    </source>
</reference>
<keyword evidence="2" id="KW-1185">Reference proteome</keyword>
<dbReference type="InParanoid" id="K3ZB89"/>
<evidence type="ECO:0000313" key="2">
    <source>
        <dbReference type="Proteomes" id="UP000004995"/>
    </source>
</evidence>
<sequence length="88" mass="10325">MAGLFLMLRRVSLTISKTTAKRVFRSQRYKKSRYYSFEKQEDSKKLQNGNCPTPLNHPSKYNHRLRCLRSLPKQLFSSTTLSRTLLTA</sequence>
<protein>
    <submittedName>
        <fullName evidence="1">Uncharacterized protein</fullName>
    </submittedName>
</protein>
<proteinExistence type="predicted"/>
<name>K3ZB89_SETIT</name>
<dbReference type="Proteomes" id="UP000004995">
    <property type="component" value="Unassembled WGS sequence"/>
</dbReference>
<dbReference type="Gramene" id="KQL16286">
    <property type="protein sequence ID" value="KQL16286"/>
    <property type="gene ID" value="SETIT_023810mg"/>
</dbReference>
<accession>K3ZB89</accession>
<organism evidence="1 2">
    <name type="scientific">Setaria italica</name>
    <name type="common">Foxtail millet</name>
    <name type="synonym">Panicum italicum</name>
    <dbReference type="NCBI Taxonomy" id="4555"/>
    <lineage>
        <taxon>Eukaryota</taxon>
        <taxon>Viridiplantae</taxon>
        <taxon>Streptophyta</taxon>
        <taxon>Embryophyta</taxon>
        <taxon>Tracheophyta</taxon>
        <taxon>Spermatophyta</taxon>
        <taxon>Magnoliopsida</taxon>
        <taxon>Liliopsida</taxon>
        <taxon>Poales</taxon>
        <taxon>Poaceae</taxon>
        <taxon>PACMAD clade</taxon>
        <taxon>Panicoideae</taxon>
        <taxon>Panicodae</taxon>
        <taxon>Paniceae</taxon>
        <taxon>Cenchrinae</taxon>
        <taxon>Setaria</taxon>
    </lineage>
</organism>
<dbReference type="EnsemblPlants" id="KQL16286">
    <property type="protein sequence ID" value="KQL16286"/>
    <property type="gene ID" value="SETIT_023810mg"/>
</dbReference>
<dbReference type="EMBL" id="AGNK02001921">
    <property type="status" value="NOT_ANNOTATED_CDS"/>
    <property type="molecule type" value="Genomic_DNA"/>
</dbReference>
<dbReference type="AlphaFoldDB" id="K3ZB89"/>